<evidence type="ECO:0000256" key="3">
    <source>
        <dbReference type="ARBA" id="ARBA00023002"/>
    </source>
</evidence>
<organism evidence="6 7">
    <name type="scientific">Pseudomonas amygdali pv. morsprunorum</name>
    <dbReference type="NCBI Taxonomy" id="129138"/>
    <lineage>
        <taxon>Bacteria</taxon>
        <taxon>Pseudomonadati</taxon>
        <taxon>Pseudomonadota</taxon>
        <taxon>Gammaproteobacteria</taxon>
        <taxon>Pseudomonadales</taxon>
        <taxon>Pseudomonadaceae</taxon>
        <taxon>Pseudomonas</taxon>
        <taxon>Pseudomonas amygdali</taxon>
    </lineage>
</organism>
<sequence>MAAGFFGSGGANQMNQDKSLNLHKSGAHSAFSKVFAPGHLTFGLITPLEGYPNSAVPTMDDHIALAVQADKAGFAALWLRDVPMLDPAFGDAGQIFDPFVYAGLLAGVTQRICIGTAGIVMTLRHPLTVAKQACSLDVLLKGRFLLGLSTGDRPIEYPAFGQDFDTRAARFRECVEILRAVTEHSFPLLTTQHYGQLNGELDLLPKPWSGRLPMLAVGRCGQDIKWLANHMDGWIWHQSGFNTLPEVIDHWRESNVQKRFKPYGYATFFDLDDNKDAPMTVGRGISTGRNALIRLWERQREEGVSHVALNLKPLKRPAKEVLQELEEYVLPYFPTRRGNPV</sequence>
<dbReference type="SUPFAM" id="SSF51679">
    <property type="entry name" value="Bacterial luciferase-like"/>
    <property type="match status" value="1"/>
</dbReference>
<dbReference type="InterPro" id="IPR051260">
    <property type="entry name" value="Diverse_substr_monoxygenases"/>
</dbReference>
<keyword evidence="2" id="KW-0288">FMN</keyword>
<dbReference type="PANTHER" id="PTHR30011">
    <property type="entry name" value="ALKANESULFONATE MONOOXYGENASE-RELATED"/>
    <property type="match status" value="1"/>
</dbReference>
<dbReference type="InterPro" id="IPR011251">
    <property type="entry name" value="Luciferase-like_dom"/>
</dbReference>
<evidence type="ECO:0000313" key="6">
    <source>
        <dbReference type="EMBL" id="RML52640.1"/>
    </source>
</evidence>
<protein>
    <submittedName>
        <fullName evidence="6">Luciferase protein</fullName>
    </submittedName>
</protein>
<dbReference type="Pfam" id="PF00296">
    <property type="entry name" value="Bac_luciferase"/>
    <property type="match status" value="1"/>
</dbReference>
<evidence type="ECO:0000256" key="4">
    <source>
        <dbReference type="ARBA" id="ARBA00023033"/>
    </source>
</evidence>
<dbReference type="PANTHER" id="PTHR30011:SF16">
    <property type="entry name" value="C2H2 FINGER DOMAIN TRANSCRIPTION FACTOR (EUROFUNG)-RELATED"/>
    <property type="match status" value="1"/>
</dbReference>
<comment type="caution">
    <text evidence="6">The sequence shown here is derived from an EMBL/GenBank/DDBJ whole genome shotgun (WGS) entry which is preliminary data.</text>
</comment>
<dbReference type="GO" id="GO:0016705">
    <property type="term" value="F:oxidoreductase activity, acting on paired donors, with incorporation or reduction of molecular oxygen"/>
    <property type="evidence" value="ECO:0007669"/>
    <property type="project" value="InterPro"/>
</dbReference>
<evidence type="ECO:0000259" key="5">
    <source>
        <dbReference type="Pfam" id="PF00296"/>
    </source>
</evidence>
<proteinExistence type="predicted"/>
<evidence type="ECO:0000256" key="2">
    <source>
        <dbReference type="ARBA" id="ARBA00022643"/>
    </source>
</evidence>
<gene>
    <name evidence="6" type="ORF">ALQ94_04890</name>
</gene>
<dbReference type="EMBL" id="RBNS01000188">
    <property type="protein sequence ID" value="RML52640.1"/>
    <property type="molecule type" value="Genomic_DNA"/>
</dbReference>
<keyword evidence="4" id="KW-0503">Monooxygenase</keyword>
<feature type="domain" description="Luciferase-like" evidence="5">
    <location>
        <begin position="47"/>
        <end position="253"/>
    </location>
</feature>
<accession>A0A3M2WMD2</accession>
<keyword evidence="3" id="KW-0560">Oxidoreductase</keyword>
<dbReference type="Proteomes" id="UP000277952">
    <property type="component" value="Unassembled WGS sequence"/>
</dbReference>
<reference evidence="6 7" key="1">
    <citation type="submission" date="2018-08" db="EMBL/GenBank/DDBJ databases">
        <title>Recombination of ecologically and evolutionarily significant loci maintains genetic cohesion in the Pseudomonas syringae species complex.</title>
        <authorList>
            <person name="Dillon M."/>
            <person name="Thakur S."/>
            <person name="Almeida R.N.D."/>
            <person name="Weir B.S."/>
            <person name="Guttman D.S."/>
        </authorList>
    </citation>
    <scope>NUCLEOTIDE SEQUENCE [LARGE SCALE GENOMIC DNA]</scope>
    <source>
        <strain evidence="6 7">19322</strain>
    </source>
</reference>
<dbReference type="AlphaFoldDB" id="A0A3M2WMD2"/>
<dbReference type="Gene3D" id="3.20.20.30">
    <property type="entry name" value="Luciferase-like domain"/>
    <property type="match status" value="1"/>
</dbReference>
<dbReference type="NCBIfam" id="TIGR03571">
    <property type="entry name" value="lucif_BA3436"/>
    <property type="match status" value="1"/>
</dbReference>
<evidence type="ECO:0000256" key="1">
    <source>
        <dbReference type="ARBA" id="ARBA00022630"/>
    </source>
</evidence>
<evidence type="ECO:0000313" key="7">
    <source>
        <dbReference type="Proteomes" id="UP000277952"/>
    </source>
</evidence>
<dbReference type="InterPro" id="IPR036661">
    <property type="entry name" value="Luciferase-like_sf"/>
</dbReference>
<dbReference type="GO" id="GO:0004497">
    <property type="term" value="F:monooxygenase activity"/>
    <property type="evidence" value="ECO:0007669"/>
    <property type="project" value="UniProtKB-KW"/>
</dbReference>
<name>A0A3M2WMD2_PSEA0</name>
<keyword evidence="1" id="KW-0285">Flavoprotein</keyword>
<dbReference type="InterPro" id="IPR020020">
    <property type="entry name" value="Luciferase-type_oxidoreductase"/>
</dbReference>